<dbReference type="RefSeq" id="WP_015056900.1">
    <property type="nucleotide sequence ID" value="NC_019017.1"/>
</dbReference>
<evidence type="ECO:0000313" key="1">
    <source>
        <dbReference type="EMBL" id="CCH57565.1"/>
    </source>
</evidence>
<dbReference type="Proteomes" id="UP000009309">
    <property type="component" value="Plasmid pFLIM01"/>
</dbReference>
<geneLocation type="plasmid" evidence="1 2">
    <name>pFLIM01</name>
</geneLocation>
<gene>
    <name evidence="1" type="ORF">BN8_p06751</name>
</gene>
<accession>I2GTW4</accession>
<organism evidence="1 2">
    <name type="scientific">Fibrisoma limi BUZ 3</name>
    <dbReference type="NCBI Taxonomy" id="1185876"/>
    <lineage>
        <taxon>Bacteria</taxon>
        <taxon>Pseudomonadati</taxon>
        <taxon>Bacteroidota</taxon>
        <taxon>Cytophagia</taxon>
        <taxon>Cytophagales</taxon>
        <taxon>Spirosomataceae</taxon>
        <taxon>Fibrisoma</taxon>
    </lineage>
</organism>
<protein>
    <submittedName>
        <fullName evidence="1">Uncharacterized protein</fullName>
    </submittedName>
</protein>
<keyword evidence="1" id="KW-0614">Plasmid</keyword>
<keyword evidence="2" id="KW-1185">Reference proteome</keyword>
<proteinExistence type="predicted"/>
<evidence type="ECO:0000313" key="2">
    <source>
        <dbReference type="Proteomes" id="UP000009309"/>
    </source>
</evidence>
<dbReference type="AlphaFoldDB" id="I2GTW4"/>
<dbReference type="EMBL" id="HE805916">
    <property type="protein sequence ID" value="CCH57565.1"/>
    <property type="molecule type" value="Genomic_DNA"/>
</dbReference>
<reference evidence="1 2" key="1">
    <citation type="journal article" date="2012" name="J. Bacteriol.">
        <title>Genome Sequence of the Filamentous Bacterium Fibrisoma limi BUZ 3T.</title>
        <authorList>
            <person name="Filippini M."/>
            <person name="Qi W."/>
            <person name="Jaenicke S."/>
            <person name="Goesmann A."/>
            <person name="Smits T.H."/>
            <person name="Bagheri H.C."/>
        </authorList>
    </citation>
    <scope>NUCLEOTIDE SEQUENCE [LARGE SCALE GENOMIC DNA]</scope>
    <source>
        <strain evidence="2">BUZ 3T</strain>
        <plasmid evidence="1 2">pFLIM01</plasmid>
    </source>
</reference>
<sequence length="70" mass="8289">MTKPIDTIQRALQDKFPVERVSDQQLQWRTSESVLVEVTHWFHALQIARNNQQVATFYKVAECIRYLLAE</sequence>
<name>I2GTW4_9BACT</name>